<keyword evidence="2" id="KW-1185">Reference proteome</keyword>
<evidence type="ECO:0000313" key="2">
    <source>
        <dbReference type="Proteomes" id="UP000531251"/>
    </source>
</evidence>
<accession>A0A7X6BFJ4</accession>
<dbReference type="EMBL" id="JAATJB010000027">
    <property type="protein sequence ID" value="NJC00007.1"/>
    <property type="molecule type" value="Genomic_DNA"/>
</dbReference>
<sequence length="62" mass="6273">MLYVWGLNRGKGTAGFAAIGATNVLFDSVVIVNPRAGTVTLRGLISGTGTTLPASAIKILGN</sequence>
<dbReference type="AlphaFoldDB" id="A0A7X6BFJ4"/>
<protein>
    <submittedName>
        <fullName evidence="1">Uncharacterized protein</fullName>
    </submittedName>
</protein>
<comment type="caution">
    <text evidence="1">The sequence shown here is derived from an EMBL/GenBank/DDBJ whole genome shotgun (WGS) entry which is preliminary data.</text>
</comment>
<dbReference type="RefSeq" id="WP_125978056.1">
    <property type="nucleotide sequence ID" value="NZ_BAAADY010000049.1"/>
</dbReference>
<dbReference type="Proteomes" id="UP000531251">
    <property type="component" value="Unassembled WGS sequence"/>
</dbReference>
<proteinExistence type="predicted"/>
<name>A0A7X6BFJ4_9SPHN</name>
<organism evidence="1 2">
    <name type="scientific">Sphingomonas trueperi</name>
    <dbReference type="NCBI Taxonomy" id="53317"/>
    <lineage>
        <taxon>Bacteria</taxon>
        <taxon>Pseudomonadati</taxon>
        <taxon>Pseudomonadota</taxon>
        <taxon>Alphaproteobacteria</taxon>
        <taxon>Sphingomonadales</taxon>
        <taxon>Sphingomonadaceae</taxon>
        <taxon>Sphingomonas</taxon>
    </lineage>
</organism>
<reference evidence="1 2" key="1">
    <citation type="submission" date="2020-03" db="EMBL/GenBank/DDBJ databases">
        <title>Genomic Encyclopedia of Type Strains, Phase IV (KMG-IV): sequencing the most valuable type-strain genomes for metagenomic binning, comparative biology and taxonomic classification.</title>
        <authorList>
            <person name="Goeker M."/>
        </authorList>
    </citation>
    <scope>NUCLEOTIDE SEQUENCE [LARGE SCALE GENOMIC DNA]</scope>
    <source>
        <strain evidence="1 2">DSM 7225</strain>
    </source>
</reference>
<gene>
    <name evidence="1" type="ORF">GGR89_004355</name>
</gene>
<evidence type="ECO:0000313" key="1">
    <source>
        <dbReference type="EMBL" id="NJC00007.1"/>
    </source>
</evidence>